<evidence type="ECO:0000313" key="1">
    <source>
        <dbReference type="EMBL" id="WFD17498.1"/>
    </source>
</evidence>
<dbReference type="PANTHER" id="PTHR37211:SF1">
    <property type="entry name" value="EXPRESSED PROTEIN"/>
    <property type="match status" value="1"/>
</dbReference>
<dbReference type="PANTHER" id="PTHR37211">
    <property type="entry name" value="EXPRESSED PROTEIN"/>
    <property type="match status" value="1"/>
</dbReference>
<accession>A0AAJ6CPF3</accession>
<dbReference type="SUPFAM" id="SSF53335">
    <property type="entry name" value="S-adenosyl-L-methionine-dependent methyltransferases"/>
    <property type="match status" value="1"/>
</dbReference>
<evidence type="ECO:0000313" key="2">
    <source>
        <dbReference type="Proteomes" id="UP001217582"/>
    </source>
</evidence>
<dbReference type="Proteomes" id="UP001217582">
    <property type="component" value="Chromosome 8"/>
</dbReference>
<name>A0AAJ6CPF3_9BASI</name>
<sequence length="443" mass="50275">MAHEARHQGFGGVTATSAAPIAATADVLRCYEEAVQEPMVECMNLDGLYTNAQAPHSDRIDALVLREDFSSTAIIAKTWLTLRPQNRSQAVDIDLEALRDTQNILGGRRARLLQSPSFANAPHTVELMPASMEPKDARGGTTWDVHEGQATTRLDRRLAKRSPAHEAPEPRITLLHSNVLELPMSPPVGEPPLEAPDMVASLNYAMAYFHDRATLKQYLTGVLHSLRPKTGVFITDMFGGPPTGEVYEDQDALWTRFWDEPGFRRTHGTQYVLPTVRDDDDDDLVVRPAPTDEERGTRAEWPRGKLKLVRTGQAHGGFEYWREDGPIDYATNRFRMSLSFRFRDRSWLRDVFSYDFRIWSLKELTEAMEEVGFASVRLLVLPRNDVDKHDHSDTDSDISDEVAAMFLRTEREEAQRRMFHTVEPGEKVFSTRSFSTYIVARRS</sequence>
<keyword evidence="2" id="KW-1185">Reference proteome</keyword>
<organism evidence="1 2">
    <name type="scientific">Malassezia arunalokei</name>
    <dbReference type="NCBI Taxonomy" id="1514897"/>
    <lineage>
        <taxon>Eukaryota</taxon>
        <taxon>Fungi</taxon>
        <taxon>Dikarya</taxon>
        <taxon>Basidiomycota</taxon>
        <taxon>Ustilaginomycotina</taxon>
        <taxon>Malasseziomycetes</taxon>
        <taxon>Malasseziales</taxon>
        <taxon>Malasseziaceae</taxon>
        <taxon>Malassezia</taxon>
    </lineage>
</organism>
<dbReference type="AlphaFoldDB" id="A0AAJ6CPF3"/>
<dbReference type="InterPro" id="IPR029063">
    <property type="entry name" value="SAM-dependent_MTases_sf"/>
</dbReference>
<dbReference type="EMBL" id="CP119923">
    <property type="protein sequence ID" value="WFD17498.1"/>
    <property type="molecule type" value="Genomic_DNA"/>
</dbReference>
<gene>
    <name evidence="1" type="ORF">MARU1_003553</name>
</gene>
<proteinExistence type="predicted"/>
<reference evidence="1 2" key="1">
    <citation type="submission" date="2023-03" db="EMBL/GenBank/DDBJ databases">
        <title>Mating type loci evolution in Malassezia.</title>
        <authorList>
            <person name="Coelho M.A."/>
        </authorList>
    </citation>
    <scope>NUCLEOTIDE SEQUENCE [LARGE SCALE GENOMIC DNA]</scope>
    <source>
        <strain evidence="1 2">CBS 13387</strain>
    </source>
</reference>
<protein>
    <submittedName>
        <fullName evidence="1">Uncharacterized protein</fullName>
    </submittedName>
</protein>